<feature type="transmembrane region" description="Helical" evidence="17">
    <location>
        <begin position="6"/>
        <end position="23"/>
    </location>
</feature>
<dbReference type="EMBL" id="MK550698">
    <property type="protein sequence ID" value="QBL02525.1"/>
    <property type="molecule type" value="Genomic_DNA"/>
</dbReference>
<keyword evidence="15 17" id="KW-0472">Membrane</keyword>
<dbReference type="RefSeq" id="YP_009568440.1">
    <property type="nucleotide sequence ID" value="NC_041248.1"/>
</dbReference>
<evidence type="ECO:0000256" key="6">
    <source>
        <dbReference type="ARBA" id="ARBA00022660"/>
    </source>
</evidence>
<dbReference type="PANTHER" id="PTHR42829:SF2">
    <property type="entry name" value="NADH-UBIQUINONE OXIDOREDUCTASE CHAIN 5"/>
    <property type="match status" value="1"/>
</dbReference>
<feature type="domain" description="NADH dehydrogenase subunit 5 C-terminal" evidence="20">
    <location>
        <begin position="503"/>
        <end position="626"/>
    </location>
</feature>
<keyword evidence="12 17" id="KW-0520">NAD</keyword>
<comment type="function">
    <text evidence="17">Core subunit of the mitochondrial membrane respiratory chain NADH dehydrogenase (Complex I) which catalyzes electron transfer from NADH through the respiratory chain, using ubiquinone as an electron acceptor. Essential for the catalytic activity and assembly of complex I.</text>
</comment>
<feature type="transmembrane region" description="Helical" evidence="17">
    <location>
        <begin position="273"/>
        <end position="294"/>
    </location>
</feature>
<feature type="transmembrane region" description="Helical" evidence="17">
    <location>
        <begin position="72"/>
        <end position="101"/>
    </location>
</feature>
<accession>A0A481ZLH6</accession>
<evidence type="ECO:0000256" key="1">
    <source>
        <dbReference type="ARBA" id="ARBA00003257"/>
    </source>
</evidence>
<feature type="domain" description="NADH:quinone oxidoreductase/Mrp antiporter transmembrane" evidence="18">
    <location>
        <begin position="130"/>
        <end position="404"/>
    </location>
</feature>
<evidence type="ECO:0000256" key="2">
    <source>
        <dbReference type="ARBA" id="ARBA00004448"/>
    </source>
</evidence>
<geneLocation type="mitochondrion" evidence="21"/>
<evidence type="ECO:0000256" key="12">
    <source>
        <dbReference type="ARBA" id="ARBA00023027"/>
    </source>
</evidence>
<keyword evidence="7 17" id="KW-0812">Transmembrane</keyword>
<comment type="similarity">
    <text evidence="17">Belongs to the complex I subunit 5 family.</text>
</comment>
<evidence type="ECO:0000256" key="8">
    <source>
        <dbReference type="ARBA" id="ARBA00022792"/>
    </source>
</evidence>
<evidence type="ECO:0000256" key="7">
    <source>
        <dbReference type="ARBA" id="ARBA00022692"/>
    </source>
</evidence>
<dbReference type="Pfam" id="PF00361">
    <property type="entry name" value="Proton_antipo_M"/>
    <property type="match status" value="1"/>
</dbReference>
<organism evidence="21">
    <name type="scientific">Orbilia brochopaga</name>
    <dbReference type="NCBI Taxonomy" id="3140254"/>
    <lineage>
        <taxon>Eukaryota</taxon>
        <taxon>Fungi</taxon>
        <taxon>Dikarya</taxon>
        <taxon>Ascomycota</taxon>
        <taxon>Pezizomycotina</taxon>
        <taxon>Orbiliomycetes</taxon>
        <taxon>Orbiliales</taxon>
        <taxon>Orbiliaceae</taxon>
        <taxon>Orbilia</taxon>
    </lineage>
</organism>
<feature type="transmembrane region" description="Helical" evidence="17">
    <location>
        <begin position="452"/>
        <end position="472"/>
    </location>
</feature>
<evidence type="ECO:0000259" key="19">
    <source>
        <dbReference type="Pfam" id="PF00662"/>
    </source>
</evidence>
<dbReference type="EC" id="7.1.1.2" evidence="3 17"/>
<feature type="transmembrane region" description="Helical" evidence="17">
    <location>
        <begin position="176"/>
        <end position="197"/>
    </location>
</feature>
<evidence type="ECO:0000313" key="21">
    <source>
        <dbReference type="EMBL" id="QBL02525.1"/>
    </source>
</evidence>
<dbReference type="GO" id="GO:0003954">
    <property type="term" value="F:NADH dehydrogenase activity"/>
    <property type="evidence" value="ECO:0007669"/>
    <property type="project" value="TreeGrafter"/>
</dbReference>
<keyword evidence="9" id="KW-1278">Translocase</keyword>
<evidence type="ECO:0000256" key="5">
    <source>
        <dbReference type="ARBA" id="ARBA00022448"/>
    </source>
</evidence>
<dbReference type="GO" id="GO:0042773">
    <property type="term" value="P:ATP synthesis coupled electron transport"/>
    <property type="evidence" value="ECO:0007669"/>
    <property type="project" value="InterPro"/>
</dbReference>
<keyword evidence="11 17" id="KW-1133">Transmembrane helix</keyword>
<dbReference type="InterPro" id="IPR010934">
    <property type="entry name" value="NADH_DH_su5_C"/>
</dbReference>
<feature type="transmembrane region" description="Helical" evidence="17">
    <location>
        <begin position="363"/>
        <end position="383"/>
    </location>
</feature>
<keyword evidence="14 17" id="KW-0496">Mitochondrion</keyword>
<sequence length="658" mass="73029">MYLLIIIFPLLGSILSGFFGRKIGVSGSQIITTTLVILTTLLAIIAYIEVGLNNIPVSIQLFRWVDSESLNIYWAFHFDALTVSMLLPVLVVSSLVHLYSIGYMEKDPHNQRFFSYLSLFTFMMVVLVTADNYLLMFVGWEGVGVCSYLLVNFWYTRIAANQSSISALLTNRVGDCFLTIGMFAMLFALGNLDYAIVFSLGPYISENVVTLICICLLIGAMAKSSQLGLHVWLPMAMEGPTPVSALIHAATMVTAGCYLLLRSSPLLEYSSTALLLCLWIGALTTVFSSLIGLFQQDIKKVVAYSTMSQLGMMVIAVGLSSYNVALFHLVNHAFYKALLFLGAGSVIHAMADNQDFRKYGGLRAILPLTYSVMVIASLSLVAFPYMTGFYSKDLILELSYGQYYFSSTAVYFIAMIGATFTTMYSIKVLYLTFLTSPNGPLISYKNAHEGDLFLSIPLIVLAIFSIFFGYIAKDIYVGLGSDFFADNSLFIHPSHEIAIDSEFSVPTIYKLLPFICTIFFAILAVIISELSPLLLMDFKYSRLGYNTFVLFNQRFFVELFYNKYVSGTVLTLGGKTTKLLDRGSLELIGPYGLENGLLYLGKNISSLDSGVITSYALYILIGLTFYISIPYIYSFDNSLILVMLYSLFTLTELKPARA</sequence>
<dbReference type="InterPro" id="IPR001516">
    <property type="entry name" value="Proton_antipo_N"/>
</dbReference>
<evidence type="ECO:0000256" key="9">
    <source>
        <dbReference type="ARBA" id="ARBA00022967"/>
    </source>
</evidence>
<dbReference type="Pfam" id="PF06455">
    <property type="entry name" value="NADH5_C"/>
    <property type="match status" value="1"/>
</dbReference>
<dbReference type="PRINTS" id="PR01434">
    <property type="entry name" value="NADHDHGNASE5"/>
</dbReference>
<dbReference type="GO" id="GO:0008137">
    <property type="term" value="F:NADH dehydrogenase (ubiquinone) activity"/>
    <property type="evidence" value="ECO:0007669"/>
    <property type="project" value="UniProtKB-EC"/>
</dbReference>
<keyword evidence="13 17" id="KW-0830">Ubiquinone</keyword>
<dbReference type="PANTHER" id="PTHR42829">
    <property type="entry name" value="NADH-UBIQUINONE OXIDOREDUCTASE CHAIN 5"/>
    <property type="match status" value="1"/>
</dbReference>
<feature type="transmembrane region" description="Helical" evidence="17">
    <location>
        <begin position="136"/>
        <end position="155"/>
    </location>
</feature>
<keyword evidence="6" id="KW-0679">Respiratory chain</keyword>
<reference evidence="21" key="2">
    <citation type="submission" date="2019-02" db="EMBL/GenBank/DDBJ databases">
        <authorList>
            <person name="Fang M.L."/>
            <person name="Zhang Y."/>
        </authorList>
    </citation>
    <scope>NUCLEOTIDE SEQUENCE</scope>
    <source>
        <strain evidence="21">YMF1.03216</strain>
    </source>
</reference>
<evidence type="ECO:0000256" key="3">
    <source>
        <dbReference type="ARBA" id="ARBA00012944"/>
    </source>
</evidence>
<dbReference type="InterPro" id="IPR018393">
    <property type="entry name" value="NADHpl_OxRdtase_5_subgr"/>
</dbReference>
<comment type="subcellular location">
    <subcellularLocation>
        <location evidence="2">Mitochondrion inner membrane</location>
        <topology evidence="2">Multi-pass membrane protein</topology>
    </subcellularLocation>
</comment>
<dbReference type="InterPro" id="IPR003945">
    <property type="entry name" value="NU5C-like"/>
</dbReference>
<evidence type="ECO:0000256" key="15">
    <source>
        <dbReference type="ARBA" id="ARBA00023136"/>
    </source>
</evidence>
<evidence type="ECO:0000256" key="4">
    <source>
        <dbReference type="ARBA" id="ARBA00021096"/>
    </source>
</evidence>
<proteinExistence type="inferred from homology"/>
<protein>
    <recommendedName>
        <fullName evidence="4 17">NADH-ubiquinone oxidoreductase chain 5</fullName>
        <ecNumber evidence="3 17">7.1.1.2</ecNumber>
    </recommendedName>
</protein>
<gene>
    <name evidence="21" type="primary">nad5</name>
</gene>
<dbReference type="InterPro" id="IPR001750">
    <property type="entry name" value="ND/Mrp_TM"/>
</dbReference>
<keyword evidence="5 17" id="KW-0813">Transport</keyword>
<evidence type="ECO:0000259" key="20">
    <source>
        <dbReference type="Pfam" id="PF06455"/>
    </source>
</evidence>
<evidence type="ECO:0000259" key="18">
    <source>
        <dbReference type="Pfam" id="PF00361"/>
    </source>
</evidence>
<evidence type="ECO:0000256" key="13">
    <source>
        <dbReference type="ARBA" id="ARBA00023075"/>
    </source>
</evidence>
<feature type="transmembrane region" description="Helical" evidence="17">
    <location>
        <begin position="511"/>
        <end position="535"/>
    </location>
</feature>
<keyword evidence="10" id="KW-0249">Electron transport</keyword>
<reference evidence="21" key="1">
    <citation type="journal article" date="2019" name="Mitochondrial DNA Part B Resour">
        <title>Characterization of the complete mitochondrial genome of Drechslerella brochopaga, a fungal species trapping nematodes with constricting rings.</title>
        <authorList>
            <person name="Fang M."/>
            <person name="Wang S."/>
            <person name="Xu J."/>
            <person name="Jiang L."/>
            <person name="Zhou D."/>
            <person name="Zhang K.-Q."/>
            <person name="Zhang Y."/>
        </authorList>
    </citation>
    <scope>NUCLEOTIDE SEQUENCE</scope>
    <source>
        <strain evidence="21">YMF1.03216</strain>
    </source>
</reference>
<comment type="function">
    <text evidence="1">Core subunit of the mitochondrial membrane respiratory chain NADH dehydrogenase (Complex I) that is believed to belong to the minimal assembly required for catalysis. Complex I functions in the transfer of electrons from NADH to the respiratory chain. The immediate electron acceptor for the enzyme is believed to be ubiquinone.</text>
</comment>
<feature type="domain" description="NADH-Ubiquinone oxidoreductase (complex I) chain 5 N-terminal" evidence="19">
    <location>
        <begin position="64"/>
        <end position="114"/>
    </location>
</feature>
<comment type="catalytic activity">
    <reaction evidence="16 17">
        <text>a ubiquinone + NADH + 5 H(+)(in) = a ubiquinol + NAD(+) + 4 H(+)(out)</text>
        <dbReference type="Rhea" id="RHEA:29091"/>
        <dbReference type="Rhea" id="RHEA-COMP:9565"/>
        <dbReference type="Rhea" id="RHEA-COMP:9566"/>
        <dbReference type="ChEBI" id="CHEBI:15378"/>
        <dbReference type="ChEBI" id="CHEBI:16389"/>
        <dbReference type="ChEBI" id="CHEBI:17976"/>
        <dbReference type="ChEBI" id="CHEBI:57540"/>
        <dbReference type="ChEBI" id="CHEBI:57945"/>
        <dbReference type="EC" id="7.1.1.2"/>
    </reaction>
</comment>
<feature type="transmembrane region" description="Helical" evidence="17">
    <location>
        <begin position="333"/>
        <end position="351"/>
    </location>
</feature>
<name>A0A481ZLH6_9PEZI</name>
<feature type="transmembrane region" description="Helical" evidence="17">
    <location>
        <begin position="203"/>
        <end position="222"/>
    </location>
</feature>
<evidence type="ECO:0000256" key="17">
    <source>
        <dbReference type="RuleBase" id="RU003404"/>
    </source>
</evidence>
<evidence type="ECO:0000256" key="16">
    <source>
        <dbReference type="ARBA" id="ARBA00049551"/>
    </source>
</evidence>
<feature type="transmembrane region" description="Helical" evidence="17">
    <location>
        <begin position="243"/>
        <end position="261"/>
    </location>
</feature>
<dbReference type="GeneID" id="39411773"/>
<dbReference type="AlphaFoldDB" id="A0A481ZLH6"/>
<feature type="transmembrane region" description="Helical" evidence="17">
    <location>
        <begin position="615"/>
        <end position="633"/>
    </location>
</feature>
<keyword evidence="8" id="KW-0999">Mitochondrion inner membrane</keyword>
<evidence type="ECO:0000256" key="11">
    <source>
        <dbReference type="ARBA" id="ARBA00022989"/>
    </source>
</evidence>
<dbReference type="NCBIfam" id="TIGR01974">
    <property type="entry name" value="NDH_I_L"/>
    <property type="match status" value="1"/>
</dbReference>
<evidence type="ECO:0000256" key="14">
    <source>
        <dbReference type="ARBA" id="ARBA00023128"/>
    </source>
</evidence>
<feature type="transmembrane region" description="Helical" evidence="17">
    <location>
        <begin position="301"/>
        <end position="321"/>
    </location>
</feature>
<dbReference type="GO" id="GO:0005743">
    <property type="term" value="C:mitochondrial inner membrane"/>
    <property type="evidence" value="ECO:0007669"/>
    <property type="project" value="UniProtKB-SubCell"/>
</dbReference>
<feature type="transmembrane region" description="Helical" evidence="17">
    <location>
        <begin position="30"/>
        <end position="52"/>
    </location>
</feature>
<dbReference type="GO" id="GO:0015990">
    <property type="term" value="P:electron transport coupled proton transport"/>
    <property type="evidence" value="ECO:0007669"/>
    <property type="project" value="TreeGrafter"/>
</dbReference>
<evidence type="ECO:0000256" key="10">
    <source>
        <dbReference type="ARBA" id="ARBA00022982"/>
    </source>
</evidence>
<feature type="transmembrane region" description="Helical" evidence="17">
    <location>
        <begin position="113"/>
        <end position="130"/>
    </location>
</feature>
<dbReference type="NCBIfam" id="NF005141">
    <property type="entry name" value="PRK06590.1"/>
    <property type="match status" value="1"/>
</dbReference>
<dbReference type="Pfam" id="PF00662">
    <property type="entry name" value="Proton_antipo_N"/>
    <property type="match status" value="1"/>
</dbReference>
<feature type="transmembrane region" description="Helical" evidence="17">
    <location>
        <begin position="403"/>
        <end position="431"/>
    </location>
</feature>